<dbReference type="RefSeq" id="WP_110311840.1">
    <property type="nucleotide sequence ID" value="NZ_QICL01000025.1"/>
</dbReference>
<accession>A0A2V3PJY9</accession>
<organism evidence="1 2">
    <name type="scientific">Dysgonomonas alginatilytica</name>
    <dbReference type="NCBI Taxonomy" id="1605892"/>
    <lineage>
        <taxon>Bacteria</taxon>
        <taxon>Pseudomonadati</taxon>
        <taxon>Bacteroidota</taxon>
        <taxon>Bacteroidia</taxon>
        <taxon>Bacteroidales</taxon>
        <taxon>Dysgonomonadaceae</taxon>
        <taxon>Dysgonomonas</taxon>
    </lineage>
</organism>
<dbReference type="Proteomes" id="UP000247973">
    <property type="component" value="Unassembled WGS sequence"/>
</dbReference>
<dbReference type="AlphaFoldDB" id="A0A2V3PJY9"/>
<sequence length="108" mass="12945">MRNIDKNQLLDLFSSSMGNSEYKFIEFAQINDIKNYSTIIEEFKTIQNQIYEYIYKITEPNIQLSATEIEEASIQYCTKTYTWINETGIKAINRWLIWMCWHEGILKQ</sequence>
<proteinExistence type="predicted"/>
<comment type="caution">
    <text evidence="1">The sequence shown here is derived from an EMBL/GenBank/DDBJ whole genome shotgun (WGS) entry which is preliminary data.</text>
</comment>
<evidence type="ECO:0000313" key="2">
    <source>
        <dbReference type="Proteomes" id="UP000247973"/>
    </source>
</evidence>
<reference evidence="1 2" key="1">
    <citation type="submission" date="2018-03" db="EMBL/GenBank/DDBJ databases">
        <title>Genomic Encyclopedia of Archaeal and Bacterial Type Strains, Phase II (KMG-II): from individual species to whole genera.</title>
        <authorList>
            <person name="Goeker M."/>
        </authorList>
    </citation>
    <scope>NUCLEOTIDE SEQUENCE [LARGE SCALE GENOMIC DNA]</scope>
    <source>
        <strain evidence="1 2">DSM 100214</strain>
    </source>
</reference>
<dbReference type="EMBL" id="QICL01000025">
    <property type="protein sequence ID" value="PXV61219.1"/>
    <property type="molecule type" value="Genomic_DNA"/>
</dbReference>
<evidence type="ECO:0000313" key="1">
    <source>
        <dbReference type="EMBL" id="PXV61219.1"/>
    </source>
</evidence>
<name>A0A2V3PJY9_9BACT</name>
<dbReference type="OrthoDB" id="1121470at2"/>
<gene>
    <name evidence="1" type="ORF">CLV62_12552</name>
</gene>
<protein>
    <submittedName>
        <fullName evidence="1">Uncharacterized protein</fullName>
    </submittedName>
</protein>
<keyword evidence="2" id="KW-1185">Reference proteome</keyword>